<sequence>MKVSSSNPIIPGEELEGWSSWSPNALDGLTQRLTPVQLMELAQQRRRQQEQAQAESAVESASAGAEEAADAADGERAVSGYPTAAELEAIHQEAWQSGHEAGQEAGRAAGYQEGLTAGREQGLAEVRAEQEARFAEAWQPLQQLAEGLAQQISRFEAELSADWLALALELASQLSHGLARQNPLLIQELLREALEDLPATLAQARLRLNPADLEVAREFLAQETPETQWQWIEDPEVERGGCVIDTAALRLDLTMSTRIAAMRKALGMDDEPPAAD</sequence>
<feature type="region of interest" description="Disordered" evidence="8">
    <location>
        <begin position="40"/>
        <end position="76"/>
    </location>
</feature>
<protein>
    <recommendedName>
        <fullName evidence="3">Flagellar assembly protein FliH</fullName>
    </recommendedName>
</protein>
<evidence type="ECO:0000256" key="1">
    <source>
        <dbReference type="ARBA" id="ARBA00003041"/>
    </source>
</evidence>
<dbReference type="Proteomes" id="UP000192721">
    <property type="component" value="Unassembled WGS sequence"/>
</dbReference>
<evidence type="ECO:0000259" key="9">
    <source>
        <dbReference type="Pfam" id="PF02108"/>
    </source>
</evidence>
<keyword evidence="6" id="KW-0653">Protein transport</keyword>
<evidence type="ECO:0000256" key="2">
    <source>
        <dbReference type="ARBA" id="ARBA00006602"/>
    </source>
</evidence>
<organism evidence="10 11">
    <name type="scientific">Chromobacterium haemolyticum</name>
    <dbReference type="NCBI Taxonomy" id="394935"/>
    <lineage>
        <taxon>Bacteria</taxon>
        <taxon>Pseudomonadati</taxon>
        <taxon>Pseudomonadota</taxon>
        <taxon>Betaproteobacteria</taxon>
        <taxon>Neisseriales</taxon>
        <taxon>Chromobacteriaceae</taxon>
        <taxon>Chromobacterium</taxon>
    </lineage>
</organism>
<accession>A0A1W0D664</accession>
<gene>
    <name evidence="10" type="ORF">B0T45_06545</name>
</gene>
<evidence type="ECO:0000256" key="8">
    <source>
        <dbReference type="SAM" id="MobiDB-lite"/>
    </source>
</evidence>
<keyword evidence="5" id="KW-1005">Bacterial flagellum biogenesis</keyword>
<evidence type="ECO:0000256" key="4">
    <source>
        <dbReference type="ARBA" id="ARBA00022448"/>
    </source>
</evidence>
<evidence type="ECO:0000256" key="3">
    <source>
        <dbReference type="ARBA" id="ARBA00016507"/>
    </source>
</evidence>
<keyword evidence="7" id="KW-1006">Bacterial flagellum protein export</keyword>
<dbReference type="RefSeq" id="WP_081554983.1">
    <property type="nucleotide sequence ID" value="NZ_MUKV01000005.1"/>
</dbReference>
<evidence type="ECO:0000256" key="7">
    <source>
        <dbReference type="ARBA" id="ARBA00023225"/>
    </source>
</evidence>
<dbReference type="Pfam" id="PF02108">
    <property type="entry name" value="FliH"/>
    <property type="match status" value="1"/>
</dbReference>
<dbReference type="PANTHER" id="PTHR34982:SF1">
    <property type="entry name" value="FLAGELLAR ASSEMBLY PROTEIN FLIH"/>
    <property type="match status" value="1"/>
</dbReference>
<dbReference type="EMBL" id="MUKV01000005">
    <property type="protein sequence ID" value="OQS42438.1"/>
    <property type="molecule type" value="Genomic_DNA"/>
</dbReference>
<comment type="caution">
    <text evidence="10">The sequence shown here is derived from an EMBL/GenBank/DDBJ whole genome shotgun (WGS) entry which is preliminary data.</text>
</comment>
<keyword evidence="4" id="KW-0813">Transport</keyword>
<evidence type="ECO:0000256" key="6">
    <source>
        <dbReference type="ARBA" id="ARBA00022927"/>
    </source>
</evidence>
<evidence type="ECO:0000256" key="5">
    <source>
        <dbReference type="ARBA" id="ARBA00022795"/>
    </source>
</evidence>
<comment type="similarity">
    <text evidence="2">Belongs to the FliH family.</text>
</comment>
<evidence type="ECO:0000313" key="10">
    <source>
        <dbReference type="EMBL" id="OQS42438.1"/>
    </source>
</evidence>
<comment type="function">
    <text evidence="1">Needed for flagellar regrowth and assembly.</text>
</comment>
<feature type="domain" description="Flagellar assembly protein FliH/Type III secretion system HrpE" evidence="9">
    <location>
        <begin position="137"/>
        <end position="260"/>
    </location>
</feature>
<evidence type="ECO:0000313" key="11">
    <source>
        <dbReference type="Proteomes" id="UP000192721"/>
    </source>
</evidence>
<dbReference type="InterPro" id="IPR018035">
    <property type="entry name" value="Flagellar_FliH/T3SS_HrpE"/>
</dbReference>
<proteinExistence type="inferred from homology"/>
<dbReference type="AlphaFoldDB" id="A0A1W0D664"/>
<feature type="region of interest" description="Disordered" evidence="8">
    <location>
        <begin position="1"/>
        <end position="26"/>
    </location>
</feature>
<dbReference type="GO" id="GO:0015031">
    <property type="term" value="P:protein transport"/>
    <property type="evidence" value="ECO:0007669"/>
    <property type="project" value="UniProtKB-KW"/>
</dbReference>
<dbReference type="PANTHER" id="PTHR34982">
    <property type="entry name" value="YOP PROTEINS TRANSLOCATION PROTEIN L"/>
    <property type="match status" value="1"/>
</dbReference>
<dbReference type="InterPro" id="IPR051472">
    <property type="entry name" value="T3SS_Stator/FliH"/>
</dbReference>
<feature type="compositionally biased region" description="Low complexity" evidence="8">
    <location>
        <begin position="50"/>
        <end position="66"/>
    </location>
</feature>
<dbReference type="GO" id="GO:0044781">
    <property type="term" value="P:bacterial-type flagellum organization"/>
    <property type="evidence" value="ECO:0007669"/>
    <property type="project" value="UniProtKB-KW"/>
</dbReference>
<dbReference type="GO" id="GO:0005829">
    <property type="term" value="C:cytosol"/>
    <property type="evidence" value="ECO:0007669"/>
    <property type="project" value="TreeGrafter"/>
</dbReference>
<reference evidence="10 11" key="1">
    <citation type="submission" date="2017-02" db="EMBL/GenBank/DDBJ databases">
        <title>Chromobacterium haemolyticum H5244.</title>
        <authorList>
            <person name="Gulvik C.A."/>
        </authorList>
    </citation>
    <scope>NUCLEOTIDE SEQUENCE [LARGE SCALE GENOMIC DNA]</scope>
    <source>
        <strain evidence="10 11">H5244</strain>
    </source>
</reference>
<name>A0A1W0D664_9NEIS</name>